<evidence type="ECO:0000256" key="2">
    <source>
        <dbReference type="ARBA" id="ARBA00022801"/>
    </source>
</evidence>
<dbReference type="PANTHER" id="PTHR42732">
    <property type="entry name" value="BETA-GALACTOSIDASE"/>
    <property type="match status" value="1"/>
</dbReference>
<evidence type="ECO:0000259" key="6">
    <source>
        <dbReference type="Pfam" id="PF02837"/>
    </source>
</evidence>
<feature type="domain" description="Glycoside hydrolase family 2 catalytic" evidence="5">
    <location>
        <begin position="265"/>
        <end position="482"/>
    </location>
</feature>
<dbReference type="SUPFAM" id="SSF49303">
    <property type="entry name" value="beta-Galactosidase/glucuronidase domain"/>
    <property type="match status" value="1"/>
</dbReference>
<dbReference type="Pfam" id="PF00703">
    <property type="entry name" value="Glyco_hydro_2"/>
    <property type="match status" value="1"/>
</dbReference>
<dbReference type="Gene3D" id="2.60.120.260">
    <property type="entry name" value="Galactose-binding domain-like"/>
    <property type="match status" value="1"/>
</dbReference>
<dbReference type="InterPro" id="IPR006102">
    <property type="entry name" value="Ig-like_GH2"/>
</dbReference>
<dbReference type="InterPro" id="IPR036156">
    <property type="entry name" value="Beta-gal/glucu_dom_sf"/>
</dbReference>
<dbReference type="PRINTS" id="PR00132">
    <property type="entry name" value="GLHYDRLASE2"/>
</dbReference>
<dbReference type="Gene3D" id="2.60.40.10">
    <property type="entry name" value="Immunoglobulins"/>
    <property type="match status" value="1"/>
</dbReference>
<evidence type="ECO:0000259" key="4">
    <source>
        <dbReference type="Pfam" id="PF00703"/>
    </source>
</evidence>
<accession>A0A9J6ZA28</accession>
<evidence type="ECO:0000313" key="8">
    <source>
        <dbReference type="Proteomes" id="UP001056756"/>
    </source>
</evidence>
<dbReference type="KEGG" id="plig:NAG76_14480"/>
<keyword evidence="2" id="KW-0378">Hydrolase</keyword>
<gene>
    <name evidence="7" type="ORF">NAG76_14480</name>
</gene>
<dbReference type="InterPro" id="IPR008979">
    <property type="entry name" value="Galactose-bd-like_sf"/>
</dbReference>
<dbReference type="Gene3D" id="3.20.20.80">
    <property type="entry name" value="Glycosidases"/>
    <property type="match status" value="1"/>
</dbReference>
<dbReference type="PANTHER" id="PTHR42732:SF2">
    <property type="entry name" value="BETA-MANNOSIDASE"/>
    <property type="match status" value="1"/>
</dbReference>
<evidence type="ECO:0000256" key="1">
    <source>
        <dbReference type="ARBA" id="ARBA00007401"/>
    </source>
</evidence>
<feature type="domain" description="Glycosyl hydrolases family 2 sugar binding" evidence="6">
    <location>
        <begin position="6"/>
        <end position="152"/>
    </location>
</feature>
<keyword evidence="3" id="KW-0326">Glycosidase</keyword>
<dbReference type="Pfam" id="PF02836">
    <property type="entry name" value="Glyco_hydro_2_C"/>
    <property type="match status" value="1"/>
</dbReference>
<dbReference type="InterPro" id="IPR013783">
    <property type="entry name" value="Ig-like_fold"/>
</dbReference>
<dbReference type="InterPro" id="IPR006104">
    <property type="entry name" value="Glyco_hydro_2_N"/>
</dbReference>
<dbReference type="AlphaFoldDB" id="A0A9J6ZA28"/>
<comment type="similarity">
    <text evidence="1">Belongs to the glycosyl hydrolase 2 family.</text>
</comment>
<dbReference type="SUPFAM" id="SSF51445">
    <property type="entry name" value="(Trans)glycosidases"/>
    <property type="match status" value="1"/>
</dbReference>
<dbReference type="InterPro" id="IPR006101">
    <property type="entry name" value="Glyco_hydro_2"/>
</dbReference>
<organism evidence="7 8">
    <name type="scientific">Candidatus Pristimantibacillus lignocellulolyticus</name>
    <dbReference type="NCBI Taxonomy" id="2994561"/>
    <lineage>
        <taxon>Bacteria</taxon>
        <taxon>Bacillati</taxon>
        <taxon>Bacillota</taxon>
        <taxon>Bacilli</taxon>
        <taxon>Bacillales</taxon>
        <taxon>Paenibacillaceae</taxon>
        <taxon>Candidatus Pristimantibacillus</taxon>
    </lineage>
</organism>
<sequence>MRQQYNLNGSWEFQIDSKDIGESNQWQRNGLPTSTEVNVPHIWQTDLANVQYCGVAWYQRKFQIKQHDSQLRTHLYFGAVDFQARVWINDTYIGDHEGGFTPFSFDITDAIEWDVDNTITVRVYDPQDNAEIPIGKQGSWYTRISGIWQEVYIELRHEQYVQQVHVHPNIDVNEIQVQTSIYNIGDADISVEYVIYEHQDRSEIVATTTHAIEQANSKITIMIPQAKLWCPEEPNLYDLVVKILDNETGAVIDEFETYFGMRKIDFKEGQLLLNNKPLFVRGALDQSYYPDTIYVAPSDEWMQNEIKLAKEMGFNLLRKHIKVEIPRYLYWADAMGILIWAEPPNTVKWSDQSKARFTSELNGMIARDMNHPSIIIWSLYNEEWGLEWDLANDLDKQAYVQQMYYDVKCQDPTRLICDNSGWIHVKTDVNDYHRYFALPEQINEWKEDIHDYMAGHPEQNYVEGYKPDGQPIIISEFGVWGLPSVEKLKAHYGEEPFWFNNQGDDTHREDFKSPPNAFANFEKYQLDRVFGDMENLSIASQKRMYRAVKSLIEEMRKHPGINGYVVTEFTDVEWETNGWLDYTRNLKYGMEHAADFNGGIIVMADGLNHNLQVGQQQVIDVIISNHDQVSLNGVLHWKIPGTDIAGSIAIQEGNNTYVKLENVIMFSAPDVAEAGFYSLQLSLISNGVVLAKNEEELTISPVQKLSNVKVHAYQLPAAFGQSLVEHGAILVDSMESAQIVLSASYDATIQTYYNNGGKVIFLAEQGDHIADKGQFTFRELVKGESWDRTSSFNYVDVDFFENVPLKQEMGWEVEGLYPDYIIPFSNYNKLGGTMGRIVYMFGNDHIPRSTQVISGYFQGWIGQAGGSMIAKKSGDANLILTTWKLINTYGQQPIATQIVHELIHNGIKA</sequence>
<dbReference type="InterPro" id="IPR017853">
    <property type="entry name" value="GH"/>
</dbReference>
<feature type="domain" description="Glycoside hydrolase family 2 immunoglobulin-like beta-sandwich" evidence="4">
    <location>
        <begin position="160"/>
        <end position="262"/>
    </location>
</feature>
<dbReference type="EMBL" id="CP097899">
    <property type="protein sequence ID" value="URN93045.1"/>
    <property type="molecule type" value="Genomic_DNA"/>
</dbReference>
<reference evidence="7" key="1">
    <citation type="submission" date="2022-05" db="EMBL/GenBank/DDBJ databases">
        <title>Novel bacterial taxa in a minimal lignocellulolytic consortium and its capacity to transform plastics disclosed by genome-resolved metagenomics.</title>
        <authorList>
            <person name="Rodriguez C.A.D."/>
            <person name="Diaz-Garcia L."/>
            <person name="Herrera K."/>
            <person name="Tarazona N.A."/>
            <person name="Sproer C."/>
            <person name="Overmann J."/>
            <person name="Jimenez D.J."/>
        </authorList>
    </citation>
    <scope>NUCLEOTIDE SEQUENCE</scope>
    <source>
        <strain evidence="7">MAG5</strain>
    </source>
</reference>
<dbReference type="SUPFAM" id="SSF49785">
    <property type="entry name" value="Galactose-binding domain-like"/>
    <property type="match status" value="1"/>
</dbReference>
<proteinExistence type="inferred from homology"/>
<name>A0A9J6ZA28_9BACL</name>
<dbReference type="Pfam" id="PF02837">
    <property type="entry name" value="Glyco_hydro_2_N"/>
    <property type="match status" value="1"/>
</dbReference>
<evidence type="ECO:0000259" key="5">
    <source>
        <dbReference type="Pfam" id="PF02836"/>
    </source>
</evidence>
<dbReference type="GO" id="GO:0005975">
    <property type="term" value="P:carbohydrate metabolic process"/>
    <property type="evidence" value="ECO:0007669"/>
    <property type="project" value="InterPro"/>
</dbReference>
<evidence type="ECO:0000313" key="7">
    <source>
        <dbReference type="EMBL" id="URN93045.1"/>
    </source>
</evidence>
<dbReference type="InterPro" id="IPR006103">
    <property type="entry name" value="Glyco_hydro_2_cat"/>
</dbReference>
<protein>
    <recommendedName>
        <fullName evidence="9">Beta-galactosidase</fullName>
    </recommendedName>
</protein>
<dbReference type="Proteomes" id="UP001056756">
    <property type="component" value="Chromosome"/>
</dbReference>
<dbReference type="InterPro" id="IPR051913">
    <property type="entry name" value="GH2_Domain-Containing"/>
</dbReference>
<evidence type="ECO:0008006" key="9">
    <source>
        <dbReference type="Google" id="ProtNLM"/>
    </source>
</evidence>
<evidence type="ECO:0000256" key="3">
    <source>
        <dbReference type="ARBA" id="ARBA00023295"/>
    </source>
</evidence>
<dbReference type="GO" id="GO:0004553">
    <property type="term" value="F:hydrolase activity, hydrolyzing O-glycosyl compounds"/>
    <property type="evidence" value="ECO:0007669"/>
    <property type="project" value="InterPro"/>
</dbReference>